<protein>
    <submittedName>
        <fullName evidence="3">Type II secretion system protein Z</fullName>
    </submittedName>
</protein>
<name>A0ABS2HQQ2_9VIBR</name>
<dbReference type="RefSeq" id="WP_205159836.1">
    <property type="nucleotide sequence ID" value="NZ_JAFEUM010000010.1"/>
</dbReference>
<keyword evidence="4" id="KW-1185">Reference proteome</keyword>
<dbReference type="PANTHER" id="PTHR43384">
    <property type="entry name" value="SEPTUM SITE-DETERMINING PROTEIN MIND HOMOLOG, CHLOROPLASTIC-RELATED"/>
    <property type="match status" value="1"/>
</dbReference>
<dbReference type="EMBL" id="JAFEUM010000010">
    <property type="protein sequence ID" value="MBM7038384.1"/>
    <property type="molecule type" value="Genomic_DNA"/>
</dbReference>
<accession>A0ABS2HQQ2</accession>
<reference evidence="3 4" key="1">
    <citation type="submission" date="2021-02" db="EMBL/GenBank/DDBJ databases">
        <authorList>
            <person name="Park J.-S."/>
        </authorList>
    </citation>
    <scope>NUCLEOTIDE SEQUENCE [LARGE SCALE GENOMIC DNA]</scope>
    <source>
        <strain evidence="3 4">188UL20-2</strain>
    </source>
</reference>
<dbReference type="SUPFAM" id="SSF52540">
    <property type="entry name" value="P-loop containing nucleoside triphosphate hydrolases"/>
    <property type="match status" value="1"/>
</dbReference>
<dbReference type="PANTHER" id="PTHR43384:SF6">
    <property type="entry name" value="SEPTUM SITE-DETERMINING PROTEIN MIND HOMOLOG, CHLOROPLASTIC"/>
    <property type="match status" value="1"/>
</dbReference>
<organism evidence="3 4">
    <name type="scientific">Vibrio ulleungensis</name>
    <dbReference type="NCBI Taxonomy" id="2807619"/>
    <lineage>
        <taxon>Bacteria</taxon>
        <taxon>Pseudomonadati</taxon>
        <taxon>Pseudomonadota</taxon>
        <taxon>Gammaproteobacteria</taxon>
        <taxon>Vibrionales</taxon>
        <taxon>Vibrionaceae</taxon>
        <taxon>Vibrio</taxon>
    </lineage>
</organism>
<evidence type="ECO:0000256" key="2">
    <source>
        <dbReference type="ARBA" id="ARBA00022840"/>
    </source>
</evidence>
<comment type="caution">
    <text evidence="3">The sequence shown here is derived from an EMBL/GenBank/DDBJ whole genome shotgun (WGS) entry which is preliminary data.</text>
</comment>
<gene>
    <name evidence="3" type="ORF">JQC93_18550</name>
</gene>
<dbReference type="Proteomes" id="UP000809621">
    <property type="component" value="Unassembled WGS sequence"/>
</dbReference>
<sequence>MLDLATILKQDSGKSSGVKAQQEVVCFYQTAECKSLVTEASNFEGIVPPQFLELKKDTLKQLTNNEQVEIVILELNESEDVSKEAEKFSHYLPNQASVVVIGKEDSISTIRNLKSLGFYYLFWPVNKQEYIDFFASVKENRERSAGISKSRKAKQISFIGCKGGVGTTLLCAETASYFANKKNMSSVVVDNAYQGGNLDIMLGYEKFEKRDVRPGSMAVNLDETSAQALLKKQTPMLSVLSLTSSDLENTDLKDYTKTVAGYVSQSYNFVFEDVSANASMIYSKRDLIDISDCIVLVFTPTVSALRDAAKIKKSLSSTIGEESPLRIITVLNYTQPEANASINHEDVEKYLDCQVDVVIPFVKKLDQQVLTGKGIVAQRNKASKAIEQLSALILGEQKKRKLFSFG</sequence>
<proteinExistence type="predicted"/>
<dbReference type="Gene3D" id="3.40.50.2300">
    <property type="match status" value="1"/>
</dbReference>
<keyword evidence="1" id="KW-0547">Nucleotide-binding</keyword>
<evidence type="ECO:0000313" key="4">
    <source>
        <dbReference type="Proteomes" id="UP000809621"/>
    </source>
</evidence>
<evidence type="ECO:0000313" key="3">
    <source>
        <dbReference type="EMBL" id="MBM7038384.1"/>
    </source>
</evidence>
<dbReference type="Gene3D" id="3.40.50.300">
    <property type="entry name" value="P-loop containing nucleotide triphosphate hydrolases"/>
    <property type="match status" value="1"/>
</dbReference>
<evidence type="ECO:0000256" key="1">
    <source>
        <dbReference type="ARBA" id="ARBA00022741"/>
    </source>
</evidence>
<keyword evidence="2" id="KW-0067">ATP-binding</keyword>
<dbReference type="InterPro" id="IPR050625">
    <property type="entry name" value="ParA/MinD_ATPase"/>
</dbReference>
<dbReference type="InterPro" id="IPR027417">
    <property type="entry name" value="P-loop_NTPase"/>
</dbReference>